<dbReference type="STRING" id="1742972.COMA1_10203"/>
<dbReference type="Proteomes" id="UP000199032">
    <property type="component" value="Unassembled WGS sequence"/>
</dbReference>
<dbReference type="PRINTS" id="PR00038">
    <property type="entry name" value="HTHLUXR"/>
</dbReference>
<dbReference type="GO" id="GO:0000160">
    <property type="term" value="P:phosphorelay signal transduction system"/>
    <property type="evidence" value="ECO:0007669"/>
    <property type="project" value="InterPro"/>
</dbReference>
<evidence type="ECO:0000313" key="7">
    <source>
        <dbReference type="Proteomes" id="UP000199032"/>
    </source>
</evidence>
<dbReference type="PROSITE" id="PS00622">
    <property type="entry name" value="HTH_LUXR_1"/>
    <property type="match status" value="1"/>
</dbReference>
<feature type="domain" description="Response regulatory" evidence="5">
    <location>
        <begin position="1"/>
        <end position="116"/>
    </location>
</feature>
<dbReference type="PROSITE" id="PS50043">
    <property type="entry name" value="HTH_LUXR_2"/>
    <property type="match status" value="1"/>
</dbReference>
<dbReference type="Gene3D" id="3.40.50.2300">
    <property type="match status" value="1"/>
</dbReference>
<name>A0A0S4L1T6_9BACT</name>
<accession>A0A0S4L1T6</accession>
<feature type="modified residue" description="4-aspartylphosphate" evidence="3">
    <location>
        <position position="51"/>
    </location>
</feature>
<dbReference type="InterPro" id="IPR058245">
    <property type="entry name" value="NreC/VraR/RcsB-like_REC"/>
</dbReference>
<sequence length="210" mass="23743">MLLTEAQRLFRQSLHLLLERERDITDVLEASDTQEVCRLAMAHSPDIVLLDVDMLHLDVASITHLLHKYHRKTRVLLLARYDEDARIVAAMKAGAAGYILKDADWTEFLRVLRSTANSQPILSPILPDRFAHNVPDSLRTPYEGNALRLSTLSDRERQILACAAAGQSNKEIADHLCVSVETVKTHLHHIYQKLLVEGRVEAVIAFLRAQ</sequence>
<dbReference type="SMART" id="SM00421">
    <property type="entry name" value="HTH_LUXR"/>
    <property type="match status" value="1"/>
</dbReference>
<dbReference type="InterPro" id="IPR001789">
    <property type="entry name" value="Sig_transdc_resp-reg_receiver"/>
</dbReference>
<dbReference type="EMBL" id="CZQA01000001">
    <property type="protein sequence ID" value="CUS31644.1"/>
    <property type="molecule type" value="Genomic_DNA"/>
</dbReference>
<dbReference type="InterPro" id="IPR039420">
    <property type="entry name" value="WalR-like"/>
</dbReference>
<evidence type="ECO:0000256" key="3">
    <source>
        <dbReference type="PROSITE-ProRule" id="PRU00169"/>
    </source>
</evidence>
<evidence type="ECO:0000256" key="2">
    <source>
        <dbReference type="ARBA" id="ARBA00023125"/>
    </source>
</evidence>
<evidence type="ECO:0000259" key="5">
    <source>
        <dbReference type="PROSITE" id="PS50110"/>
    </source>
</evidence>
<dbReference type="GO" id="GO:0006355">
    <property type="term" value="P:regulation of DNA-templated transcription"/>
    <property type="evidence" value="ECO:0007669"/>
    <property type="project" value="InterPro"/>
</dbReference>
<dbReference type="SUPFAM" id="SSF52172">
    <property type="entry name" value="CheY-like"/>
    <property type="match status" value="1"/>
</dbReference>
<keyword evidence="2" id="KW-0238">DNA-binding</keyword>
<dbReference type="SUPFAM" id="SSF46894">
    <property type="entry name" value="C-terminal effector domain of the bipartite response regulators"/>
    <property type="match status" value="1"/>
</dbReference>
<dbReference type="GO" id="GO:0003677">
    <property type="term" value="F:DNA binding"/>
    <property type="evidence" value="ECO:0007669"/>
    <property type="project" value="UniProtKB-KW"/>
</dbReference>
<dbReference type="PANTHER" id="PTHR43214">
    <property type="entry name" value="TWO-COMPONENT RESPONSE REGULATOR"/>
    <property type="match status" value="1"/>
</dbReference>
<dbReference type="InterPro" id="IPR011006">
    <property type="entry name" value="CheY-like_superfamily"/>
</dbReference>
<organism evidence="6 7">
    <name type="scientific">Candidatus Nitrospira nitrosa</name>
    <dbReference type="NCBI Taxonomy" id="1742972"/>
    <lineage>
        <taxon>Bacteria</taxon>
        <taxon>Pseudomonadati</taxon>
        <taxon>Nitrospirota</taxon>
        <taxon>Nitrospiria</taxon>
        <taxon>Nitrospirales</taxon>
        <taxon>Nitrospiraceae</taxon>
        <taxon>Nitrospira</taxon>
    </lineage>
</organism>
<dbReference type="Pfam" id="PF00196">
    <property type="entry name" value="GerE"/>
    <property type="match status" value="1"/>
</dbReference>
<dbReference type="Pfam" id="PF00072">
    <property type="entry name" value="Response_reg"/>
    <property type="match status" value="1"/>
</dbReference>
<dbReference type="SMART" id="SM00448">
    <property type="entry name" value="REC"/>
    <property type="match status" value="1"/>
</dbReference>
<keyword evidence="1 3" id="KW-0597">Phosphoprotein</keyword>
<proteinExistence type="predicted"/>
<keyword evidence="7" id="KW-1185">Reference proteome</keyword>
<evidence type="ECO:0000256" key="1">
    <source>
        <dbReference type="ARBA" id="ARBA00022553"/>
    </source>
</evidence>
<feature type="domain" description="HTH luxR-type" evidence="4">
    <location>
        <begin position="145"/>
        <end position="210"/>
    </location>
</feature>
<dbReference type="CDD" id="cd06170">
    <property type="entry name" value="LuxR_C_like"/>
    <property type="match status" value="1"/>
</dbReference>
<evidence type="ECO:0000259" key="4">
    <source>
        <dbReference type="PROSITE" id="PS50043"/>
    </source>
</evidence>
<protein>
    <submittedName>
        <fullName evidence="6">Response regulator, LuxR family</fullName>
    </submittedName>
</protein>
<evidence type="ECO:0000313" key="6">
    <source>
        <dbReference type="EMBL" id="CUS31644.1"/>
    </source>
</evidence>
<dbReference type="RefSeq" id="WP_176697759.1">
    <property type="nucleotide sequence ID" value="NZ_CZQA01000001.1"/>
</dbReference>
<dbReference type="AlphaFoldDB" id="A0A0S4L1T6"/>
<reference evidence="6 7" key="1">
    <citation type="submission" date="2015-10" db="EMBL/GenBank/DDBJ databases">
        <authorList>
            <person name="Gilbert D.G."/>
        </authorList>
    </citation>
    <scope>NUCLEOTIDE SEQUENCE [LARGE SCALE GENOMIC DNA]</scope>
    <source>
        <strain evidence="6">COMA1</strain>
    </source>
</reference>
<dbReference type="CDD" id="cd17535">
    <property type="entry name" value="REC_NarL-like"/>
    <property type="match status" value="1"/>
</dbReference>
<dbReference type="PROSITE" id="PS50110">
    <property type="entry name" value="RESPONSE_REGULATORY"/>
    <property type="match status" value="1"/>
</dbReference>
<gene>
    <name evidence="6" type="ORF">COMA1_10203</name>
</gene>
<dbReference type="InterPro" id="IPR016032">
    <property type="entry name" value="Sig_transdc_resp-reg_C-effctor"/>
</dbReference>
<dbReference type="InterPro" id="IPR000792">
    <property type="entry name" value="Tscrpt_reg_LuxR_C"/>
</dbReference>